<evidence type="ECO:0000313" key="3">
    <source>
        <dbReference type="Proteomes" id="UP001205046"/>
    </source>
</evidence>
<evidence type="ECO:0000313" key="2">
    <source>
        <dbReference type="EMBL" id="MCT1605823.1"/>
    </source>
</evidence>
<dbReference type="RefSeq" id="WP_260072094.1">
    <property type="nucleotide sequence ID" value="NZ_JALXMO010000001.1"/>
</dbReference>
<dbReference type="Proteomes" id="UP001205046">
    <property type="component" value="Unassembled WGS sequence"/>
</dbReference>
<gene>
    <name evidence="2" type="ORF">M3B43_00510</name>
</gene>
<dbReference type="EMBL" id="JALXMO010000001">
    <property type="protein sequence ID" value="MCT1605823.1"/>
    <property type="molecule type" value="Genomic_DNA"/>
</dbReference>
<reference evidence="2 3" key="1">
    <citation type="submission" date="2022-04" db="EMBL/GenBank/DDBJ databases">
        <title>Human microbiome associated bacterial genomes.</title>
        <authorList>
            <person name="Sandstrom S."/>
            <person name="Salamzade R."/>
            <person name="Kalan L.R."/>
        </authorList>
    </citation>
    <scope>NUCLEOTIDE SEQUENCE [LARGE SCALE GENOMIC DNA]</scope>
    <source>
        <strain evidence="3">p3-SID767</strain>
    </source>
</reference>
<sequence>MTEDRRAGALIARTRDAEWLEQAQQNRRRRRRRMLKLGAAGAAVAVVAVFLLQDGPRRSGLLDAVGYTCGEFIHPEENLSDQPRNTHFSSWAAFEEQLVENFEPGEGYEDPGELLSQMQEYAQALGMTPVSGAFLGWSITERPFVASAVGEQLLVGHTSQAWSLVDSLMVVDPATGEALSYAAIRDSQRRDEDSPTRLLLGAGVVEDYMVIQVRAANGDTHAVRLGITGADDSECLRLPGVETEADQLGALPVVLRRVVDLSSTYQDAQLSIAHGREARPAPGSPDPGMSLSQIDVQQWEVLSTQEGLSDDQAVQELSRHVHTSSDSLDLDVAEAEVAFAGAVRSVRSLQQNRYLVSWEHGYLVLEQP</sequence>
<keyword evidence="3" id="KW-1185">Reference proteome</keyword>
<comment type="caution">
    <text evidence="2">The sequence shown here is derived from an EMBL/GenBank/DDBJ whole genome shotgun (WGS) entry which is preliminary data.</text>
</comment>
<feature type="transmembrane region" description="Helical" evidence="1">
    <location>
        <begin position="34"/>
        <end position="52"/>
    </location>
</feature>
<accession>A0ABT2HMB9</accession>
<name>A0ABT2HMB9_9MICC</name>
<proteinExistence type="predicted"/>
<evidence type="ECO:0000256" key="1">
    <source>
        <dbReference type="SAM" id="Phobius"/>
    </source>
</evidence>
<keyword evidence="1" id="KW-1133">Transmembrane helix</keyword>
<keyword evidence="1" id="KW-0812">Transmembrane</keyword>
<protein>
    <submittedName>
        <fullName evidence="2">Uncharacterized protein</fullName>
    </submittedName>
</protein>
<keyword evidence="1" id="KW-0472">Membrane</keyword>
<organism evidence="2 3">
    <name type="scientific">Nesterenkonia massiliensis</name>
    <dbReference type="NCBI Taxonomy" id="1232429"/>
    <lineage>
        <taxon>Bacteria</taxon>
        <taxon>Bacillati</taxon>
        <taxon>Actinomycetota</taxon>
        <taxon>Actinomycetes</taxon>
        <taxon>Micrococcales</taxon>
        <taxon>Micrococcaceae</taxon>
        <taxon>Nesterenkonia</taxon>
    </lineage>
</organism>